<dbReference type="OrthoDB" id="2595244at2759"/>
<accession>A0A9Q3KCX5</accession>
<dbReference type="AlphaFoldDB" id="A0A9Q3KCX5"/>
<proteinExistence type="predicted"/>
<dbReference type="PANTHER" id="PTHR37984:SF5">
    <property type="entry name" value="PROTEIN NYNRIN-LIKE"/>
    <property type="match status" value="1"/>
</dbReference>
<keyword evidence="1" id="KW-0694">RNA-binding</keyword>
<protein>
    <recommendedName>
        <fullName evidence="2">Integrase catalytic domain-containing protein</fullName>
    </recommendedName>
</protein>
<dbReference type="InterPro" id="IPR036397">
    <property type="entry name" value="RNaseH_sf"/>
</dbReference>
<dbReference type="GO" id="GO:0005634">
    <property type="term" value="C:nucleus"/>
    <property type="evidence" value="ECO:0007669"/>
    <property type="project" value="UniProtKB-ARBA"/>
</dbReference>
<dbReference type="GO" id="GO:0015074">
    <property type="term" value="P:DNA integration"/>
    <property type="evidence" value="ECO:0007669"/>
    <property type="project" value="InterPro"/>
</dbReference>
<gene>
    <name evidence="3" type="ORF">O181_118534</name>
</gene>
<reference evidence="3" key="1">
    <citation type="submission" date="2021-03" db="EMBL/GenBank/DDBJ databases">
        <title>Draft genome sequence of rust myrtle Austropuccinia psidii MF-1, a brazilian biotype.</title>
        <authorList>
            <person name="Quecine M.C."/>
            <person name="Pachon D.M.R."/>
            <person name="Bonatelli M.L."/>
            <person name="Correr F.H."/>
            <person name="Franceschini L.M."/>
            <person name="Leite T.F."/>
            <person name="Margarido G.R.A."/>
            <person name="Almeida C.A."/>
            <person name="Ferrarezi J.A."/>
            <person name="Labate C.A."/>
        </authorList>
    </citation>
    <scope>NUCLEOTIDE SEQUENCE</scope>
    <source>
        <strain evidence="3">MF-1</strain>
    </source>
</reference>
<dbReference type="Gene3D" id="3.30.420.10">
    <property type="entry name" value="Ribonuclease H-like superfamily/Ribonuclease H"/>
    <property type="match status" value="1"/>
</dbReference>
<sequence length="353" mass="40399">MPKGKEIDWQETWKYDENPSTQKTLEIVHTDWVTGLPPGNDRSYNAFLVIVDRFSKTPIFLPCHKDDIAMYTALLILNRVVSWTEIFINIISDRYSKFPSAQWTNLHQFFGTKLSFSTAYHPQTDGLAESMIQTLEDMVGRFCAYGLEFNDCDGFTNDWCTLLPALELAYKTSIHASTKQTPAILEKGWNPKLPQDSLRKYLLEIHPTAASFKGILDKARKHEAKCMEDFFAYAKDKWDKSHATPDFKVGDLVIVSRTNFNNIQGCKKLKDSFAGPFVIKALHGDNSVEVELSEELSNKHHKFPVSLIKPYKSSDAERFPLRNKVPQVIPPIESSGSKKITKFLKERKLRTNK</sequence>
<comment type="caution">
    <text evidence="3">The sequence shown here is derived from an EMBL/GenBank/DDBJ whole genome shotgun (WGS) entry which is preliminary data.</text>
</comment>
<dbReference type="InterPro" id="IPR056924">
    <property type="entry name" value="SH3_Tf2-1"/>
</dbReference>
<dbReference type="InterPro" id="IPR050951">
    <property type="entry name" value="Retrovirus_Pol_polyprotein"/>
</dbReference>
<feature type="domain" description="Integrase catalytic" evidence="2">
    <location>
        <begin position="15"/>
        <end position="190"/>
    </location>
</feature>
<dbReference type="PANTHER" id="PTHR37984">
    <property type="entry name" value="PROTEIN CBG26694"/>
    <property type="match status" value="1"/>
</dbReference>
<evidence type="ECO:0000259" key="2">
    <source>
        <dbReference type="PROSITE" id="PS50994"/>
    </source>
</evidence>
<dbReference type="GO" id="GO:0003723">
    <property type="term" value="F:RNA binding"/>
    <property type="evidence" value="ECO:0007669"/>
    <property type="project" value="UniProtKB-KW"/>
</dbReference>
<organism evidence="3 4">
    <name type="scientific">Austropuccinia psidii MF-1</name>
    <dbReference type="NCBI Taxonomy" id="1389203"/>
    <lineage>
        <taxon>Eukaryota</taxon>
        <taxon>Fungi</taxon>
        <taxon>Dikarya</taxon>
        <taxon>Basidiomycota</taxon>
        <taxon>Pucciniomycotina</taxon>
        <taxon>Pucciniomycetes</taxon>
        <taxon>Pucciniales</taxon>
        <taxon>Sphaerophragmiaceae</taxon>
        <taxon>Austropuccinia</taxon>
    </lineage>
</organism>
<dbReference type="EMBL" id="AVOT02103633">
    <property type="protein sequence ID" value="MBW0578819.1"/>
    <property type="molecule type" value="Genomic_DNA"/>
</dbReference>
<dbReference type="Proteomes" id="UP000765509">
    <property type="component" value="Unassembled WGS sequence"/>
</dbReference>
<name>A0A9Q3KCX5_9BASI</name>
<dbReference type="SUPFAM" id="SSF53098">
    <property type="entry name" value="Ribonuclease H-like"/>
    <property type="match status" value="1"/>
</dbReference>
<evidence type="ECO:0000313" key="3">
    <source>
        <dbReference type="EMBL" id="MBW0578819.1"/>
    </source>
</evidence>
<evidence type="ECO:0000256" key="1">
    <source>
        <dbReference type="ARBA" id="ARBA00022884"/>
    </source>
</evidence>
<dbReference type="InterPro" id="IPR001584">
    <property type="entry name" value="Integrase_cat-core"/>
</dbReference>
<dbReference type="PROSITE" id="PS50994">
    <property type="entry name" value="INTEGRASE"/>
    <property type="match status" value="1"/>
</dbReference>
<evidence type="ECO:0000313" key="4">
    <source>
        <dbReference type="Proteomes" id="UP000765509"/>
    </source>
</evidence>
<feature type="non-terminal residue" evidence="3">
    <location>
        <position position="353"/>
    </location>
</feature>
<keyword evidence="4" id="KW-1185">Reference proteome</keyword>
<dbReference type="Pfam" id="PF24626">
    <property type="entry name" value="SH3_Tf2-1"/>
    <property type="match status" value="1"/>
</dbReference>
<dbReference type="InterPro" id="IPR012337">
    <property type="entry name" value="RNaseH-like_sf"/>
</dbReference>